<sequence>MTPEHDALACAGVDEGVVLARATSRGVIRAPGLPQSGEPVGRPGTRVVLYACHELGDPVATLRLLRTRALDRGWVVHAELYDLCPLAARSTQRPQWQLVMKLLTQGDAQAVLVLKEAQIELERRHQLEVRRRLEVVGATAHFLLEPRRSRREVLRRGGG</sequence>
<evidence type="ECO:0000313" key="2">
    <source>
        <dbReference type="Proteomes" id="UP000660265"/>
    </source>
</evidence>
<reference evidence="2" key="1">
    <citation type="journal article" date="2019" name="Int. J. Syst. Evol. Microbiol.">
        <title>The Global Catalogue of Microorganisms (GCM) 10K type strain sequencing project: providing services to taxonomists for standard genome sequencing and annotation.</title>
        <authorList>
            <consortium name="The Broad Institute Genomics Platform"/>
            <consortium name="The Broad Institute Genome Sequencing Center for Infectious Disease"/>
            <person name="Wu L."/>
            <person name="Ma J."/>
        </authorList>
    </citation>
    <scope>NUCLEOTIDE SEQUENCE [LARGE SCALE GENOMIC DNA]</scope>
    <source>
        <strain evidence="2">CGMCC 4.7275</strain>
    </source>
</reference>
<gene>
    <name evidence="1" type="ORF">GCM10011583_74170</name>
</gene>
<dbReference type="RefSeq" id="WP_189111973.1">
    <property type="nucleotide sequence ID" value="NZ_BMMV01000046.1"/>
</dbReference>
<accession>A0ABQ2F102</accession>
<organism evidence="1 2">
    <name type="scientific">Streptomyces camponoticapitis</name>
    <dbReference type="NCBI Taxonomy" id="1616125"/>
    <lineage>
        <taxon>Bacteria</taxon>
        <taxon>Bacillati</taxon>
        <taxon>Actinomycetota</taxon>
        <taxon>Actinomycetes</taxon>
        <taxon>Kitasatosporales</taxon>
        <taxon>Streptomycetaceae</taxon>
        <taxon>Streptomyces</taxon>
    </lineage>
</organism>
<name>A0ABQ2F102_9ACTN</name>
<dbReference type="EMBL" id="BMMV01000046">
    <property type="protein sequence ID" value="GGK31474.1"/>
    <property type="molecule type" value="Genomic_DNA"/>
</dbReference>
<comment type="caution">
    <text evidence="1">The sequence shown here is derived from an EMBL/GenBank/DDBJ whole genome shotgun (WGS) entry which is preliminary data.</text>
</comment>
<protein>
    <submittedName>
        <fullName evidence="1">Uncharacterized protein</fullName>
    </submittedName>
</protein>
<dbReference type="Proteomes" id="UP000660265">
    <property type="component" value="Unassembled WGS sequence"/>
</dbReference>
<keyword evidence="2" id="KW-1185">Reference proteome</keyword>
<proteinExistence type="predicted"/>
<evidence type="ECO:0000313" key="1">
    <source>
        <dbReference type="EMBL" id="GGK31474.1"/>
    </source>
</evidence>